<dbReference type="InterPro" id="IPR003331">
    <property type="entry name" value="UDP_GlcNAc_Epimerase_2_dom"/>
</dbReference>
<dbReference type="SUPFAM" id="SSF53756">
    <property type="entry name" value="UDP-Glycosyltransferase/glycogen phosphorylase"/>
    <property type="match status" value="1"/>
</dbReference>
<sequence length="231" mass="26420">MKVLTVAGTRPNIIQEMLINRLFKQRGITEVLFHSGQHYDYEMSRKFFEEFGLPDPDYHLSVSSGLPCRQIAEIVTGTEKIILKEKPTVTLVHGDVNSTLAVALASAKLQVPVAHIEAGLRTPFFYNPEEINRKLTDHLSELLFPHIREAYDALMKENFSPENVFLVGDVVKDTLLWVLRRYHITPTLGDYCLATVHRYENVESLERMTEIVDAFLESGERIIFPVHPLTE</sequence>
<feature type="domain" description="UDP-N-acetylglucosamine 2-epimerase" evidence="1">
    <location>
        <begin position="24"/>
        <end position="228"/>
    </location>
</feature>
<dbReference type="PANTHER" id="PTHR43174:SF1">
    <property type="entry name" value="UDP-N-ACETYLGLUCOSAMINE 2-EPIMERASE"/>
    <property type="match status" value="1"/>
</dbReference>
<evidence type="ECO:0000313" key="2">
    <source>
        <dbReference type="EMBL" id="GAH90488.1"/>
    </source>
</evidence>
<dbReference type="EMBL" id="BARV01002234">
    <property type="protein sequence ID" value="GAH90488.1"/>
    <property type="molecule type" value="Genomic_DNA"/>
</dbReference>
<dbReference type="PANTHER" id="PTHR43174">
    <property type="entry name" value="UDP-N-ACETYLGLUCOSAMINE 2-EPIMERASE"/>
    <property type="match status" value="1"/>
</dbReference>
<accession>X1L8P2</accession>
<protein>
    <recommendedName>
        <fullName evidence="1">UDP-N-acetylglucosamine 2-epimerase domain-containing protein</fullName>
    </recommendedName>
</protein>
<reference evidence="2" key="1">
    <citation type="journal article" date="2014" name="Front. Microbiol.">
        <title>High frequency of phylogenetically diverse reductive dehalogenase-homologous genes in deep subseafloor sedimentary metagenomes.</title>
        <authorList>
            <person name="Kawai M."/>
            <person name="Futagami T."/>
            <person name="Toyoda A."/>
            <person name="Takaki Y."/>
            <person name="Nishi S."/>
            <person name="Hori S."/>
            <person name="Arai W."/>
            <person name="Tsubouchi T."/>
            <person name="Morono Y."/>
            <person name="Uchiyama I."/>
            <person name="Ito T."/>
            <person name="Fujiyama A."/>
            <person name="Inagaki F."/>
            <person name="Takami H."/>
        </authorList>
    </citation>
    <scope>NUCLEOTIDE SEQUENCE</scope>
    <source>
        <strain evidence="2">Expedition CK06-06</strain>
    </source>
</reference>
<proteinExistence type="predicted"/>
<dbReference type="Pfam" id="PF02350">
    <property type="entry name" value="Epimerase_2"/>
    <property type="match status" value="1"/>
</dbReference>
<name>X1L8P2_9ZZZZ</name>
<dbReference type="Gene3D" id="3.40.50.2000">
    <property type="entry name" value="Glycogen Phosphorylase B"/>
    <property type="match status" value="2"/>
</dbReference>
<comment type="caution">
    <text evidence="2">The sequence shown here is derived from an EMBL/GenBank/DDBJ whole genome shotgun (WGS) entry which is preliminary data.</text>
</comment>
<organism evidence="2">
    <name type="scientific">marine sediment metagenome</name>
    <dbReference type="NCBI Taxonomy" id="412755"/>
    <lineage>
        <taxon>unclassified sequences</taxon>
        <taxon>metagenomes</taxon>
        <taxon>ecological metagenomes</taxon>
    </lineage>
</organism>
<evidence type="ECO:0000259" key="1">
    <source>
        <dbReference type="Pfam" id="PF02350"/>
    </source>
</evidence>
<dbReference type="InterPro" id="IPR029767">
    <property type="entry name" value="WecB-like"/>
</dbReference>
<dbReference type="AlphaFoldDB" id="X1L8P2"/>
<feature type="non-terminal residue" evidence="2">
    <location>
        <position position="231"/>
    </location>
</feature>
<gene>
    <name evidence="2" type="ORF">S06H3_05903</name>
</gene>